<dbReference type="PANTHER" id="PTHR42831:SF1">
    <property type="entry name" value="FE-S PROTEIN MATURATION AUXILIARY FACTOR YITW"/>
    <property type="match status" value="1"/>
</dbReference>
<dbReference type="RefSeq" id="WP_114278360.1">
    <property type="nucleotide sequence ID" value="NZ_QPJY01000001.1"/>
</dbReference>
<reference evidence="2 3" key="1">
    <citation type="submission" date="2018-07" db="EMBL/GenBank/DDBJ databases">
        <title>Genomic Encyclopedia of Type Strains, Phase IV (KMG-IV): sequencing the most valuable type-strain genomes for metagenomic binning, comparative biology and taxonomic classification.</title>
        <authorList>
            <person name="Goeker M."/>
        </authorList>
    </citation>
    <scope>NUCLEOTIDE SEQUENCE [LARGE SCALE GENOMIC DNA]</scope>
    <source>
        <strain evidence="2 3">DSM 26407</strain>
    </source>
</reference>
<dbReference type="OrthoDB" id="9805360at2"/>
<organism evidence="2 3">
    <name type="scientific">Thioalbus denitrificans</name>
    <dbReference type="NCBI Taxonomy" id="547122"/>
    <lineage>
        <taxon>Bacteria</taxon>
        <taxon>Pseudomonadati</taxon>
        <taxon>Pseudomonadota</taxon>
        <taxon>Gammaproteobacteria</taxon>
        <taxon>Chromatiales</taxon>
        <taxon>Ectothiorhodospiraceae</taxon>
        <taxon>Thioalbus</taxon>
    </lineage>
</organism>
<gene>
    <name evidence="2" type="ORF">DFQ59_101838</name>
</gene>
<dbReference type="Pfam" id="PF01883">
    <property type="entry name" value="FeS_assembly_P"/>
    <property type="match status" value="1"/>
</dbReference>
<evidence type="ECO:0000313" key="2">
    <source>
        <dbReference type="EMBL" id="RCX33533.1"/>
    </source>
</evidence>
<dbReference type="Proteomes" id="UP000252707">
    <property type="component" value="Unassembled WGS sequence"/>
</dbReference>
<dbReference type="SUPFAM" id="SSF117916">
    <property type="entry name" value="Fe-S cluster assembly (FSCA) domain-like"/>
    <property type="match status" value="1"/>
</dbReference>
<dbReference type="InterPro" id="IPR034904">
    <property type="entry name" value="FSCA_dom_sf"/>
</dbReference>
<dbReference type="InterPro" id="IPR002744">
    <property type="entry name" value="MIP18-like"/>
</dbReference>
<dbReference type="Gene3D" id="3.30.300.130">
    <property type="entry name" value="Fe-S cluster assembly (FSCA)"/>
    <property type="match status" value="1"/>
</dbReference>
<evidence type="ECO:0000313" key="3">
    <source>
        <dbReference type="Proteomes" id="UP000252707"/>
    </source>
</evidence>
<sequence length="105" mass="11316">MGTTPINRDDIEAALREVIDPEVGVNVLDLGLIYAVRASDAGDLQVDMTMTTPACPVGVMLCDQVEAALRRGVPGVGTVEVGLVWEPPWSPERMSEAARRQLGWI</sequence>
<protein>
    <submittedName>
        <fullName evidence="2">Metal-sulfur cluster biosynthetic enzyme</fullName>
    </submittedName>
</protein>
<name>A0A369CIL1_9GAMM</name>
<dbReference type="PANTHER" id="PTHR42831">
    <property type="entry name" value="FE-S PROTEIN MATURATION AUXILIARY FACTOR YITW"/>
    <property type="match status" value="1"/>
</dbReference>
<dbReference type="EMBL" id="QPJY01000001">
    <property type="protein sequence ID" value="RCX33533.1"/>
    <property type="molecule type" value="Genomic_DNA"/>
</dbReference>
<feature type="domain" description="MIP18 family-like" evidence="1">
    <location>
        <begin position="8"/>
        <end position="81"/>
    </location>
</feature>
<dbReference type="InterPro" id="IPR052339">
    <property type="entry name" value="Fe-S_Maturation_MIP18"/>
</dbReference>
<keyword evidence="3" id="KW-1185">Reference proteome</keyword>
<accession>A0A369CIL1</accession>
<proteinExistence type="predicted"/>
<comment type="caution">
    <text evidence="2">The sequence shown here is derived from an EMBL/GenBank/DDBJ whole genome shotgun (WGS) entry which is preliminary data.</text>
</comment>
<evidence type="ECO:0000259" key="1">
    <source>
        <dbReference type="Pfam" id="PF01883"/>
    </source>
</evidence>
<dbReference type="AlphaFoldDB" id="A0A369CIL1"/>